<dbReference type="EMBL" id="FNOM01000006">
    <property type="protein sequence ID" value="SDX24363.1"/>
    <property type="molecule type" value="Genomic_DNA"/>
</dbReference>
<keyword evidence="4" id="KW-1185">Reference proteome</keyword>
<organism evidence="3 4">
    <name type="scientific">Roseicitreum antarcticum</name>
    <dbReference type="NCBI Taxonomy" id="564137"/>
    <lineage>
        <taxon>Bacteria</taxon>
        <taxon>Pseudomonadati</taxon>
        <taxon>Pseudomonadota</taxon>
        <taxon>Alphaproteobacteria</taxon>
        <taxon>Rhodobacterales</taxon>
        <taxon>Paracoccaceae</taxon>
        <taxon>Roseicitreum</taxon>
    </lineage>
</organism>
<feature type="region of interest" description="Disordered" evidence="1">
    <location>
        <begin position="257"/>
        <end position="277"/>
    </location>
</feature>
<evidence type="ECO:0000256" key="1">
    <source>
        <dbReference type="SAM" id="MobiDB-lite"/>
    </source>
</evidence>
<dbReference type="Pfam" id="PF07179">
    <property type="entry name" value="SseB"/>
    <property type="match status" value="1"/>
</dbReference>
<sequence>MPDNQSENQSENQPETLLDTAYLRTEANPDDDAARLAFYARLAEAELFLLLETEARGDQLSPRVFALEDGPVVLAFDTEARLSEFTGLPAPYAALPGRALVQMLVADPEAGLGLGLNLGVAPSSRLLPAEILRWLADTLENRPTELQARASEVFAPKGLPDTLLTALDATLARAGGLAVAAYLAQVAYDDGSRSHILAFVGTADGAEPTLARAVAQALTFSGVEAGALDVTFLEASDSFAARLARVGLRFDLPKVAAPTGHTPKAPGMDPDAPPRLR</sequence>
<dbReference type="AlphaFoldDB" id="A0A1H3A446"/>
<dbReference type="OrthoDB" id="7831317at2"/>
<gene>
    <name evidence="3" type="ORF">SAMN04488238_106193</name>
</gene>
<name>A0A1H3A446_9RHOB</name>
<dbReference type="InterPro" id="IPR009839">
    <property type="entry name" value="SseB_N"/>
</dbReference>
<accession>A0A1H3A446</accession>
<feature type="domain" description="SseB protein N-terminal" evidence="2">
    <location>
        <begin position="25"/>
        <end position="131"/>
    </location>
</feature>
<dbReference type="RefSeq" id="WP_092889747.1">
    <property type="nucleotide sequence ID" value="NZ_CP061498.1"/>
</dbReference>
<dbReference type="STRING" id="564137.SAMN04488238_106193"/>
<dbReference type="Proteomes" id="UP000198539">
    <property type="component" value="Unassembled WGS sequence"/>
</dbReference>
<proteinExistence type="predicted"/>
<reference evidence="3 4" key="1">
    <citation type="submission" date="2016-10" db="EMBL/GenBank/DDBJ databases">
        <authorList>
            <person name="de Groot N.N."/>
        </authorList>
    </citation>
    <scope>NUCLEOTIDE SEQUENCE [LARGE SCALE GENOMIC DNA]</scope>
    <source>
        <strain evidence="3 4">CGMCC 1.8894</strain>
    </source>
</reference>
<evidence type="ECO:0000313" key="3">
    <source>
        <dbReference type="EMBL" id="SDX24363.1"/>
    </source>
</evidence>
<evidence type="ECO:0000313" key="4">
    <source>
        <dbReference type="Proteomes" id="UP000198539"/>
    </source>
</evidence>
<evidence type="ECO:0000259" key="2">
    <source>
        <dbReference type="Pfam" id="PF07179"/>
    </source>
</evidence>
<protein>
    <submittedName>
        <fullName evidence="3">SseB protein N-terminal domain-containing protein</fullName>
    </submittedName>
</protein>